<dbReference type="OrthoDB" id="7464647at2"/>
<feature type="transmembrane region" description="Helical" evidence="4">
    <location>
        <begin position="212"/>
        <end position="232"/>
    </location>
</feature>
<dbReference type="AlphaFoldDB" id="A0A6I6L8P2"/>
<evidence type="ECO:0000256" key="4">
    <source>
        <dbReference type="SAM" id="Phobius"/>
    </source>
</evidence>
<feature type="transmembrane region" description="Helical" evidence="4">
    <location>
        <begin position="305"/>
        <end position="329"/>
    </location>
</feature>
<keyword evidence="6" id="KW-1185">Reference proteome</keyword>
<dbReference type="KEGG" id="slaa:EUU25_06930"/>
<feature type="transmembrane region" description="Helical" evidence="4">
    <location>
        <begin position="173"/>
        <end position="191"/>
    </location>
</feature>
<dbReference type="InterPro" id="IPR011701">
    <property type="entry name" value="MFS"/>
</dbReference>
<organism evidence="5 6">
    <name type="scientific">Sphingorhabdus lacus</name>
    <dbReference type="NCBI Taxonomy" id="392610"/>
    <lineage>
        <taxon>Bacteria</taxon>
        <taxon>Pseudomonadati</taxon>
        <taxon>Pseudomonadota</taxon>
        <taxon>Alphaproteobacteria</taxon>
        <taxon>Sphingomonadales</taxon>
        <taxon>Sphingomonadaceae</taxon>
        <taxon>Sphingorhabdus</taxon>
    </lineage>
</organism>
<feature type="transmembrane region" description="Helical" evidence="4">
    <location>
        <begin position="341"/>
        <end position="362"/>
    </location>
</feature>
<protein>
    <submittedName>
        <fullName evidence="5">MFS transporter</fullName>
    </submittedName>
</protein>
<keyword evidence="2 4" id="KW-1133">Transmembrane helix</keyword>
<evidence type="ECO:0000256" key="2">
    <source>
        <dbReference type="ARBA" id="ARBA00022989"/>
    </source>
</evidence>
<reference evidence="6" key="1">
    <citation type="submission" date="2019-01" db="EMBL/GenBank/DDBJ databases">
        <title>Sphingorhabdus lacus sp.nov., isolated from an oligotrophic freshwater lake.</title>
        <authorList>
            <person name="Park M."/>
        </authorList>
    </citation>
    <scope>NUCLEOTIDE SEQUENCE [LARGE SCALE GENOMIC DNA]</scope>
    <source>
        <strain evidence="6">IMCC1753</strain>
    </source>
</reference>
<feature type="transmembrane region" description="Helical" evidence="4">
    <location>
        <begin position="86"/>
        <end position="102"/>
    </location>
</feature>
<proteinExistence type="predicted"/>
<accession>A0A6I6L8P2</accession>
<evidence type="ECO:0000256" key="1">
    <source>
        <dbReference type="ARBA" id="ARBA00022692"/>
    </source>
</evidence>
<evidence type="ECO:0000313" key="6">
    <source>
        <dbReference type="Proteomes" id="UP000428803"/>
    </source>
</evidence>
<feature type="transmembrane region" description="Helical" evidence="4">
    <location>
        <begin position="59"/>
        <end position="79"/>
    </location>
</feature>
<dbReference type="InterPro" id="IPR036259">
    <property type="entry name" value="MFS_trans_sf"/>
</dbReference>
<keyword evidence="3 4" id="KW-0472">Membrane</keyword>
<feature type="transmembrane region" description="Helical" evidence="4">
    <location>
        <begin position="368"/>
        <end position="388"/>
    </location>
</feature>
<dbReference type="GO" id="GO:0022857">
    <property type="term" value="F:transmembrane transporter activity"/>
    <property type="evidence" value="ECO:0007669"/>
    <property type="project" value="InterPro"/>
</dbReference>
<dbReference type="EMBL" id="CP035733">
    <property type="protein sequence ID" value="QGY80376.1"/>
    <property type="molecule type" value="Genomic_DNA"/>
</dbReference>
<feature type="transmembrane region" description="Helical" evidence="4">
    <location>
        <begin position="108"/>
        <end position="130"/>
    </location>
</feature>
<dbReference type="Pfam" id="PF07690">
    <property type="entry name" value="MFS_1"/>
    <property type="match status" value="1"/>
</dbReference>
<dbReference type="SUPFAM" id="SSF103473">
    <property type="entry name" value="MFS general substrate transporter"/>
    <property type="match status" value="1"/>
</dbReference>
<name>A0A6I6L8P2_9SPHN</name>
<evidence type="ECO:0000256" key="3">
    <source>
        <dbReference type="ARBA" id="ARBA00023136"/>
    </source>
</evidence>
<feature type="transmembrane region" description="Helical" evidence="4">
    <location>
        <begin position="142"/>
        <end position="161"/>
    </location>
</feature>
<sequence>MNRIAKVEWMDSGLGVRPVKTLAIACILYALSIILINIAPFFVGLYVDTLHISLSEAGFVQTIDQAGGIIGAVLGFFLMPRLSWRTLSFCAAFVATMANAATALADSYVLLCLIRFVAGFAVVLLTTVSACTLARARVPDRAFGFGLMLGMLLSAVAIWVLDAIRTDFGYSASLGSGALWLCIAAGLALMLPRDLRGRTDKAGAFSADPEQANMRVLGKVGLIALLLFSISANVGFSFTERVGLDNGLAPSAIARSFAIGCIFSLAGCLLPTIFGAAGGRIKWLSITTAFFIIALWLFYTATTITLYIVAFSIYLSVFNMGLAYYMSVVAENDPEEHYTRAIYIVNVTAQSLGPAIGALILIGYPITIVFLIAPITAIGALLLVAFYTSRQPRNLPASL</sequence>
<evidence type="ECO:0000313" key="5">
    <source>
        <dbReference type="EMBL" id="QGY80376.1"/>
    </source>
</evidence>
<feature type="transmembrane region" description="Helical" evidence="4">
    <location>
        <begin position="281"/>
        <end position="299"/>
    </location>
</feature>
<keyword evidence="1 4" id="KW-0812">Transmembrane</keyword>
<feature type="transmembrane region" description="Helical" evidence="4">
    <location>
        <begin position="252"/>
        <end position="274"/>
    </location>
</feature>
<dbReference type="Gene3D" id="1.20.1250.20">
    <property type="entry name" value="MFS general substrate transporter like domains"/>
    <property type="match status" value="2"/>
</dbReference>
<gene>
    <name evidence="5" type="ORF">EUU25_06930</name>
</gene>
<feature type="transmembrane region" description="Helical" evidence="4">
    <location>
        <begin position="21"/>
        <end position="47"/>
    </location>
</feature>
<dbReference type="RefSeq" id="WP_158899545.1">
    <property type="nucleotide sequence ID" value="NZ_CP035733.1"/>
</dbReference>
<dbReference type="Proteomes" id="UP000428803">
    <property type="component" value="Chromosome"/>
</dbReference>